<accession>G8UMV6</accession>
<dbReference type="HOGENOM" id="CLU_2902746_0_0_10"/>
<keyword evidence="2" id="KW-0449">Lipoprotein</keyword>
<dbReference type="Proteomes" id="UP000005436">
    <property type="component" value="Chromosome"/>
</dbReference>
<dbReference type="STRING" id="203275.BFO_2788"/>
<evidence type="ECO:0000313" key="3">
    <source>
        <dbReference type="Proteomes" id="UP000005436"/>
    </source>
</evidence>
<keyword evidence="1" id="KW-0732">Signal</keyword>
<evidence type="ECO:0000313" key="2">
    <source>
        <dbReference type="EMBL" id="AEW20669.1"/>
    </source>
</evidence>
<name>G8UMV6_TANFA</name>
<evidence type="ECO:0000256" key="1">
    <source>
        <dbReference type="SAM" id="SignalP"/>
    </source>
</evidence>
<organism evidence="2 3">
    <name type="scientific">Tannerella forsythia (strain ATCC 43037 / JCM 10827 / CCUG 21028 A / KCTC 5666 / FDC 338)</name>
    <name type="common">Bacteroides forsythus</name>
    <dbReference type="NCBI Taxonomy" id="203275"/>
    <lineage>
        <taxon>Bacteria</taxon>
        <taxon>Pseudomonadati</taxon>
        <taxon>Bacteroidota</taxon>
        <taxon>Bacteroidia</taxon>
        <taxon>Bacteroidales</taxon>
        <taxon>Tannerellaceae</taxon>
        <taxon>Tannerella</taxon>
    </lineage>
</organism>
<reference evidence="3" key="1">
    <citation type="submission" date="2011-12" db="EMBL/GenBank/DDBJ databases">
        <title>Complete sequence of Tannerella forsythia ATCC 43037.</title>
        <authorList>
            <person name="Dewhirst F."/>
            <person name="Tanner A."/>
            <person name="Izard J."/>
            <person name="Brinkac L."/>
            <person name="Durkin A.S."/>
            <person name="Hostetler J."/>
            <person name="Shetty J."/>
            <person name="Torralba M."/>
            <person name="Gill S."/>
            <person name="Nelson K."/>
        </authorList>
    </citation>
    <scope>NUCLEOTIDE SEQUENCE [LARGE SCALE GENOMIC DNA]</scope>
    <source>
        <strain evidence="3">ATCC 43037 / JCM 10827 / CCUG 33226 / KCTC 5666 / FDC 338</strain>
    </source>
</reference>
<dbReference type="KEGG" id="tfo:BFO_2788"/>
<gene>
    <name evidence="2" type="ordered locus">BFO_2788</name>
</gene>
<dbReference type="PATRIC" id="fig|203275.8.peg.2388"/>
<protein>
    <submittedName>
        <fullName evidence="2">Putative lipoprotein</fullName>
    </submittedName>
</protein>
<feature type="chain" id="PRO_5003518271" evidence="1">
    <location>
        <begin position="33"/>
        <end position="62"/>
    </location>
</feature>
<sequence length="62" mass="6771">MRSAIGKQRAVCRVGANLVFALFCVVSGCPNAAFVIPNTSSCHSEHREESRGVKEKRFFASL</sequence>
<dbReference type="EMBL" id="CP003191">
    <property type="protein sequence ID" value="AEW20669.1"/>
    <property type="molecule type" value="Genomic_DNA"/>
</dbReference>
<feature type="signal peptide" evidence="1">
    <location>
        <begin position="1"/>
        <end position="32"/>
    </location>
</feature>
<dbReference type="AlphaFoldDB" id="G8UMV6"/>
<dbReference type="PROSITE" id="PS51257">
    <property type="entry name" value="PROKAR_LIPOPROTEIN"/>
    <property type="match status" value="1"/>
</dbReference>
<keyword evidence="3" id="KW-1185">Reference proteome</keyword>
<proteinExistence type="predicted"/>